<dbReference type="Pfam" id="PF04932">
    <property type="entry name" value="Wzy_C"/>
    <property type="match status" value="1"/>
</dbReference>
<feature type="transmembrane region" description="Helical" evidence="6">
    <location>
        <begin position="67"/>
        <end position="87"/>
    </location>
</feature>
<evidence type="ECO:0000259" key="7">
    <source>
        <dbReference type="Pfam" id="PF04932"/>
    </source>
</evidence>
<feature type="region of interest" description="Disordered" evidence="5">
    <location>
        <begin position="453"/>
        <end position="472"/>
    </location>
</feature>
<sequence length="472" mass="51829">MARYSQLAERMIMAGVLLLLVWLPIPLGSNRDWSMAFLVLVIGLLGTAWMTLQLFDPTELGRGFRKALLPLGLLVGAQCWVAIQWLFGLTQDGASTFQYLFLGLAYCLLYLLIISLFRTRKRLSLLLGVLVVSGVTQAFYGTLMTLSGVEWLLLEPKRFHIDSATGTYVNRNHLAGYLELTMGCGIGLLMALRAEGRFRWAGLFETLMGPKMRLRLGLVIMVIALVMSHSRMGNTAFFASLMLVGGIFVLIDKQNRLRNCLLLASILVIDTLVISQYFGLEQLKERIVGTRMSDVVVDGVVVEGANEYRGIVYSDALPLALEKPLLGQGAGSFEAVFPRFAGRDVPLHYDHAHNDFLQFFIEYGVLGMLPLALFVLTSLFYAFKAMRQEKSIYRSGVGFGAALGIIALMIHSFADFNLQIPANAATFVVVCATAMLANYHKVGSSQRSAVLEGGREPATASSQGSRAAAETV</sequence>
<dbReference type="EMBL" id="LAZR01000099">
    <property type="protein sequence ID" value="KKN91919.1"/>
    <property type="molecule type" value="Genomic_DNA"/>
</dbReference>
<feature type="transmembrane region" description="Helical" evidence="6">
    <location>
        <begin position="99"/>
        <end position="117"/>
    </location>
</feature>
<accession>A0A0F9UJU2</accession>
<dbReference type="PANTHER" id="PTHR37422">
    <property type="entry name" value="TEICHURONIC ACID BIOSYNTHESIS PROTEIN TUAE"/>
    <property type="match status" value="1"/>
</dbReference>
<dbReference type="PANTHER" id="PTHR37422:SF13">
    <property type="entry name" value="LIPOPOLYSACCHARIDE BIOSYNTHESIS PROTEIN PA4999-RELATED"/>
    <property type="match status" value="1"/>
</dbReference>
<evidence type="ECO:0000256" key="5">
    <source>
        <dbReference type="SAM" id="MobiDB-lite"/>
    </source>
</evidence>
<evidence type="ECO:0000256" key="4">
    <source>
        <dbReference type="ARBA" id="ARBA00023136"/>
    </source>
</evidence>
<feature type="transmembrane region" description="Helical" evidence="6">
    <location>
        <begin position="212"/>
        <end position="229"/>
    </location>
</feature>
<reference evidence="8" key="1">
    <citation type="journal article" date="2015" name="Nature">
        <title>Complex archaea that bridge the gap between prokaryotes and eukaryotes.</title>
        <authorList>
            <person name="Spang A."/>
            <person name="Saw J.H."/>
            <person name="Jorgensen S.L."/>
            <person name="Zaremba-Niedzwiedzka K."/>
            <person name="Martijn J."/>
            <person name="Lind A.E."/>
            <person name="van Eijk R."/>
            <person name="Schleper C."/>
            <person name="Guy L."/>
            <person name="Ettema T.J."/>
        </authorList>
    </citation>
    <scope>NUCLEOTIDE SEQUENCE</scope>
</reference>
<feature type="transmembrane region" description="Helical" evidence="6">
    <location>
        <begin position="260"/>
        <end position="278"/>
    </location>
</feature>
<evidence type="ECO:0000256" key="6">
    <source>
        <dbReference type="SAM" id="Phobius"/>
    </source>
</evidence>
<feature type="transmembrane region" description="Helical" evidence="6">
    <location>
        <begin position="235"/>
        <end position="251"/>
    </location>
</feature>
<evidence type="ECO:0000256" key="3">
    <source>
        <dbReference type="ARBA" id="ARBA00022989"/>
    </source>
</evidence>
<protein>
    <recommendedName>
        <fullName evidence="7">O-antigen ligase-related domain-containing protein</fullName>
    </recommendedName>
</protein>
<gene>
    <name evidence="8" type="ORF">LCGC14_0213940</name>
</gene>
<keyword evidence="3 6" id="KW-1133">Transmembrane helix</keyword>
<feature type="transmembrane region" description="Helical" evidence="6">
    <location>
        <begin position="124"/>
        <end position="154"/>
    </location>
</feature>
<keyword evidence="4 6" id="KW-0472">Membrane</keyword>
<feature type="transmembrane region" description="Helical" evidence="6">
    <location>
        <begin position="395"/>
        <end position="414"/>
    </location>
</feature>
<dbReference type="InterPro" id="IPR007016">
    <property type="entry name" value="O-antigen_ligase-rel_domated"/>
</dbReference>
<evidence type="ECO:0000256" key="2">
    <source>
        <dbReference type="ARBA" id="ARBA00022692"/>
    </source>
</evidence>
<comment type="subcellular location">
    <subcellularLocation>
        <location evidence="1">Membrane</location>
        <topology evidence="1">Multi-pass membrane protein</topology>
    </subcellularLocation>
</comment>
<evidence type="ECO:0000313" key="8">
    <source>
        <dbReference type="EMBL" id="KKN91919.1"/>
    </source>
</evidence>
<evidence type="ECO:0000256" key="1">
    <source>
        <dbReference type="ARBA" id="ARBA00004141"/>
    </source>
</evidence>
<name>A0A0F9UJU2_9ZZZZ</name>
<feature type="transmembrane region" description="Helical" evidence="6">
    <location>
        <begin position="33"/>
        <end position="55"/>
    </location>
</feature>
<comment type="caution">
    <text evidence="8">The sequence shown here is derived from an EMBL/GenBank/DDBJ whole genome shotgun (WGS) entry which is preliminary data.</text>
</comment>
<organism evidence="8">
    <name type="scientific">marine sediment metagenome</name>
    <dbReference type="NCBI Taxonomy" id="412755"/>
    <lineage>
        <taxon>unclassified sequences</taxon>
        <taxon>metagenomes</taxon>
        <taxon>ecological metagenomes</taxon>
    </lineage>
</organism>
<dbReference type="AlphaFoldDB" id="A0A0F9UJU2"/>
<feature type="transmembrane region" description="Helical" evidence="6">
    <location>
        <begin position="174"/>
        <end position="192"/>
    </location>
</feature>
<keyword evidence="2 6" id="KW-0812">Transmembrane</keyword>
<dbReference type="GO" id="GO:0016020">
    <property type="term" value="C:membrane"/>
    <property type="evidence" value="ECO:0007669"/>
    <property type="project" value="UniProtKB-SubCell"/>
</dbReference>
<dbReference type="InterPro" id="IPR051533">
    <property type="entry name" value="WaaL-like"/>
</dbReference>
<feature type="transmembrane region" description="Helical" evidence="6">
    <location>
        <begin position="363"/>
        <end position="383"/>
    </location>
</feature>
<feature type="domain" description="O-antigen ligase-related" evidence="7">
    <location>
        <begin position="217"/>
        <end position="370"/>
    </location>
</feature>
<feature type="transmembrane region" description="Helical" evidence="6">
    <location>
        <begin position="420"/>
        <end position="439"/>
    </location>
</feature>
<proteinExistence type="predicted"/>
<feature type="transmembrane region" description="Helical" evidence="6">
    <location>
        <begin position="7"/>
        <end position="27"/>
    </location>
</feature>